<dbReference type="Proteomes" id="UP000322634">
    <property type="component" value="Unassembled WGS sequence"/>
</dbReference>
<reference evidence="4 5" key="1">
    <citation type="submission" date="2019-08" db="EMBL/GenBank/DDBJ databases">
        <title>Actinomadura sp. nov. CYP1-5 isolated from mountain soil.</title>
        <authorList>
            <person name="Songsumanus A."/>
            <person name="Kuncharoen N."/>
            <person name="Kudo T."/>
            <person name="Yuki M."/>
            <person name="Igarashi Y."/>
            <person name="Tanasupawat S."/>
        </authorList>
    </citation>
    <scope>NUCLEOTIDE SEQUENCE [LARGE SCALE GENOMIC DNA]</scope>
    <source>
        <strain evidence="4 5">GKU157</strain>
    </source>
</reference>
<feature type="region of interest" description="Disordered" evidence="1">
    <location>
        <begin position="24"/>
        <end position="51"/>
    </location>
</feature>
<feature type="compositionally biased region" description="Basic and acidic residues" evidence="1">
    <location>
        <begin position="347"/>
        <end position="360"/>
    </location>
</feature>
<dbReference type="EMBL" id="VSFF01000010">
    <property type="protein sequence ID" value="TYC11860.1"/>
    <property type="molecule type" value="Genomic_DNA"/>
</dbReference>
<evidence type="ECO:0000256" key="1">
    <source>
        <dbReference type="SAM" id="MobiDB-lite"/>
    </source>
</evidence>
<gene>
    <name evidence="4" type="ORF">FXF65_27760</name>
</gene>
<feature type="chain" id="PRO_5038862318" evidence="2">
    <location>
        <begin position="24"/>
        <end position="366"/>
    </location>
</feature>
<feature type="domain" description="Glucose/Sorbosone dehydrogenase" evidence="3">
    <location>
        <begin position="60"/>
        <end position="350"/>
    </location>
</feature>
<protein>
    <submittedName>
        <fullName evidence="4">PQQ-dependent sugar dehydrogenase</fullName>
    </submittedName>
</protein>
<evidence type="ECO:0000259" key="3">
    <source>
        <dbReference type="Pfam" id="PF07995"/>
    </source>
</evidence>
<dbReference type="Gene3D" id="2.120.10.30">
    <property type="entry name" value="TolB, C-terminal domain"/>
    <property type="match status" value="1"/>
</dbReference>
<dbReference type="InterPro" id="IPR011041">
    <property type="entry name" value="Quinoprot_gluc/sorb_DH_b-prop"/>
</dbReference>
<dbReference type="PANTHER" id="PTHR19328">
    <property type="entry name" value="HEDGEHOG-INTERACTING PROTEIN"/>
    <property type="match status" value="1"/>
</dbReference>
<dbReference type="AlphaFoldDB" id="A0A5D0U294"/>
<evidence type="ECO:0000256" key="2">
    <source>
        <dbReference type="SAM" id="SignalP"/>
    </source>
</evidence>
<dbReference type="InterPro" id="IPR011042">
    <property type="entry name" value="6-blade_b-propeller_TolB-like"/>
</dbReference>
<feature type="signal peptide" evidence="2">
    <location>
        <begin position="1"/>
        <end position="23"/>
    </location>
</feature>
<feature type="region of interest" description="Disordered" evidence="1">
    <location>
        <begin position="345"/>
        <end position="366"/>
    </location>
</feature>
<dbReference type="Pfam" id="PF07995">
    <property type="entry name" value="GSDH"/>
    <property type="match status" value="1"/>
</dbReference>
<keyword evidence="2" id="KW-0732">Signal</keyword>
<dbReference type="PROSITE" id="PS51257">
    <property type="entry name" value="PROKAR_LIPOPROTEIN"/>
    <property type="match status" value="1"/>
</dbReference>
<accession>A0A5D0U294</accession>
<dbReference type="SUPFAM" id="SSF50952">
    <property type="entry name" value="Soluble quinoprotein glucose dehydrogenase"/>
    <property type="match status" value="1"/>
</dbReference>
<name>A0A5D0U294_9ACTN</name>
<feature type="compositionally biased region" description="Low complexity" evidence="1">
    <location>
        <begin position="39"/>
        <end position="51"/>
    </location>
</feature>
<evidence type="ECO:0000313" key="4">
    <source>
        <dbReference type="EMBL" id="TYC11860.1"/>
    </source>
</evidence>
<keyword evidence="5" id="KW-1185">Reference proteome</keyword>
<sequence length="366" mass="38190">MRQQTIVLASAALLLAASAAACSSDGSGGGEASTPPPATAGATSPSASPGGARVVASGLAVPWGVAFLPGGDALVTERDTANLVRVSPSGQRRQIAKVPGVQPEGEGGLLGVAVSPSYATDHLVYLYFTTASDNRVVRATLDGSLGAPQPIVTGIPKGPNHDGGRLQFGPDKMLYITTGETGDGPLSQDKNSLAGKILRVTPDGKPAPGNPFGNRIWTYGHRNVQGIAWDDKGRMYATEFGQNTFDEINRIEKGKNYGWPEVEGVGRRKGFTDPLLTWSTDEASPSGLAYANGSLWAAALGGRRLWQVPLDNGRAGRPAAHFEAVYGRLRAAVAAPDGTLWITTSNRDGRGDPAKDDDRIISVPVR</sequence>
<proteinExistence type="predicted"/>
<dbReference type="OrthoDB" id="9770043at2"/>
<dbReference type="RefSeq" id="WP_148352946.1">
    <property type="nucleotide sequence ID" value="NZ_JBHSBF010000011.1"/>
</dbReference>
<dbReference type="PANTHER" id="PTHR19328:SF13">
    <property type="entry name" value="HIPL1 PROTEIN"/>
    <property type="match status" value="1"/>
</dbReference>
<comment type="caution">
    <text evidence="4">The sequence shown here is derived from an EMBL/GenBank/DDBJ whole genome shotgun (WGS) entry which is preliminary data.</text>
</comment>
<organism evidence="4 5">
    <name type="scientific">Actinomadura syzygii</name>
    <dbReference type="NCBI Taxonomy" id="1427538"/>
    <lineage>
        <taxon>Bacteria</taxon>
        <taxon>Bacillati</taxon>
        <taxon>Actinomycetota</taxon>
        <taxon>Actinomycetes</taxon>
        <taxon>Streptosporangiales</taxon>
        <taxon>Thermomonosporaceae</taxon>
        <taxon>Actinomadura</taxon>
    </lineage>
</organism>
<dbReference type="InterPro" id="IPR012938">
    <property type="entry name" value="Glc/Sorbosone_DH"/>
</dbReference>
<evidence type="ECO:0000313" key="5">
    <source>
        <dbReference type="Proteomes" id="UP000322634"/>
    </source>
</evidence>